<dbReference type="EMBL" id="BMNI01000002">
    <property type="protein sequence ID" value="GGO87556.1"/>
    <property type="molecule type" value="Genomic_DNA"/>
</dbReference>
<evidence type="ECO:0000313" key="1">
    <source>
        <dbReference type="EMBL" id="GGO87556.1"/>
    </source>
</evidence>
<evidence type="ECO:0000313" key="2">
    <source>
        <dbReference type="Proteomes" id="UP000655410"/>
    </source>
</evidence>
<sequence length="563" mass="57638">MGWRLTGRGPIRRRPRKQRDERGAIAIFTALLLSTVLTGAASFSLDVGYQRVARRDMQAVADLVAMDMARKLDGRTTSALSGSTWNAGVTTSLGSQGHTVGAALTVRTCTEAEVHAVDAALSSTGICAFPGILNSDGTFSSSGSAAATHVKVMTRTSVDYFLPVFADAGSASRSAVAAATKTACFAIGSYLARLSTGESPLLNAILGDTLHTTVLGYDGLATVNLSLADLALQLGAGTPQQLLTTSVTASKLFSAMATVISKNSPQTSADINAVGVLQAAAVASTPAFSLGNMLSIGSDAGTALGATINALDLVKGAAALSDGDHFLNVPGLTLSLPGISTTTAKLQVIEGPQIYCGPVGGSTKVTSQARVTLVYQLLGLAGTIAGTPITVSIDLGLANARGTLSSIDGCPTMNNLAITLSNQTAVDLSVSIKTQANVLLGLLPSLVDVEAKPTSILPTGPTTTHNLALPQYYTDKYHTSSGTVGLQALTDTQITAKVLGTGLPVVSTLLSLTLRDTLKSVASDVNTTVLPLLQNQLGLRVAGVDLWSMQPKSNRCSTPQLKG</sequence>
<organism evidence="1 2">
    <name type="scientific">Nocardioides phosphati</name>
    <dbReference type="NCBI Taxonomy" id="1867775"/>
    <lineage>
        <taxon>Bacteria</taxon>
        <taxon>Bacillati</taxon>
        <taxon>Actinomycetota</taxon>
        <taxon>Actinomycetes</taxon>
        <taxon>Propionibacteriales</taxon>
        <taxon>Nocardioidaceae</taxon>
        <taxon>Nocardioides</taxon>
    </lineage>
</organism>
<keyword evidence="2" id="KW-1185">Reference proteome</keyword>
<name>A0ABQ2NA30_9ACTN</name>
<dbReference type="Proteomes" id="UP000655410">
    <property type="component" value="Unassembled WGS sequence"/>
</dbReference>
<reference evidence="2" key="1">
    <citation type="journal article" date="2019" name="Int. J. Syst. Evol. Microbiol.">
        <title>The Global Catalogue of Microorganisms (GCM) 10K type strain sequencing project: providing services to taxonomists for standard genome sequencing and annotation.</title>
        <authorList>
            <consortium name="The Broad Institute Genomics Platform"/>
            <consortium name="The Broad Institute Genome Sequencing Center for Infectious Disease"/>
            <person name="Wu L."/>
            <person name="Ma J."/>
        </authorList>
    </citation>
    <scope>NUCLEOTIDE SEQUENCE [LARGE SCALE GENOMIC DNA]</scope>
    <source>
        <strain evidence="2">CGMCC 4.7371</strain>
    </source>
</reference>
<comment type="caution">
    <text evidence="1">The sequence shown here is derived from an EMBL/GenBank/DDBJ whole genome shotgun (WGS) entry which is preliminary data.</text>
</comment>
<accession>A0ABQ2NA30</accession>
<gene>
    <name evidence="1" type="ORF">GCM10011584_12470</name>
</gene>
<evidence type="ECO:0008006" key="3">
    <source>
        <dbReference type="Google" id="ProtNLM"/>
    </source>
</evidence>
<proteinExistence type="predicted"/>
<protein>
    <recommendedName>
        <fullName evidence="3">Flp pilus-assembly TadG-like N-terminal domain-containing protein</fullName>
    </recommendedName>
</protein>
<dbReference type="RefSeq" id="WP_188783138.1">
    <property type="nucleotide sequence ID" value="NZ_BMNI01000002.1"/>
</dbReference>